<protein>
    <recommendedName>
        <fullName evidence="3">DUF4367 domain-containing protein</fullName>
    </recommendedName>
</protein>
<proteinExistence type="predicted"/>
<evidence type="ECO:0000256" key="1">
    <source>
        <dbReference type="SAM" id="MobiDB-lite"/>
    </source>
</evidence>
<dbReference type="OrthoDB" id="5180342at2"/>
<evidence type="ECO:0000256" key="2">
    <source>
        <dbReference type="SAM" id="Phobius"/>
    </source>
</evidence>
<keyword evidence="2" id="KW-0472">Membrane</keyword>
<sequence length="361" mass="36970">MRHPSDGTLRRLVDEPSGVAGADREHVAGCAVCLSGLAAAQDDATAAGAALAALETGPPVDVDAGWDRLAAAVAAEGPRRPARTGGSGWRTKLRNPVVAIFGVAAIMSGAGVAAAADWLRVFRTERVAPIIAPRADLVRMPELSAFGDLRVTAEADLRPATDASAARRATGLPVPRVDRLPRGVTGEPSHRIGGQVSAIFTFSVEKTARTVRAAGGTPPPPPPGLDGSRFQLRAGPGVVAVWSRGRAMPALIVARAVAPSVYSSGVPFATARDYLLSLPTLPENVRSQLRGFAGAGTTLPLFVSTEKTKTSTAQVGGLPATVLRTRDGTAAGVVWVDDGVVTAVAGSLSADEVLSVARGLR</sequence>
<comment type="caution">
    <text evidence="4">The sequence shown here is derived from an EMBL/GenBank/DDBJ whole genome shotgun (WGS) entry which is preliminary data.</text>
</comment>
<feature type="domain" description="DUF4367" evidence="3">
    <location>
        <begin position="303"/>
        <end position="359"/>
    </location>
</feature>
<dbReference type="RefSeq" id="WP_117400043.1">
    <property type="nucleotide sequence ID" value="NZ_QVNQ01000004.1"/>
</dbReference>
<dbReference type="AlphaFoldDB" id="A0A372GHZ0"/>
<dbReference type="Pfam" id="PF14285">
    <property type="entry name" value="DUF4367"/>
    <property type="match status" value="1"/>
</dbReference>
<reference evidence="4 5" key="1">
    <citation type="submission" date="2018-08" db="EMBL/GenBank/DDBJ databases">
        <title>Actinomadura spongicola sp. nov., isolated from marine sponge Leucetta chagosensis.</title>
        <authorList>
            <person name="Li L."/>
            <person name="Lin H.W."/>
        </authorList>
    </citation>
    <scope>NUCLEOTIDE SEQUENCE [LARGE SCALE GENOMIC DNA]</scope>
    <source>
        <strain evidence="4 5">LHW52907</strain>
    </source>
</reference>
<gene>
    <name evidence="4" type="ORF">D0T12_14305</name>
</gene>
<keyword evidence="2" id="KW-1133">Transmembrane helix</keyword>
<dbReference type="Proteomes" id="UP000262882">
    <property type="component" value="Unassembled WGS sequence"/>
</dbReference>
<keyword evidence="5" id="KW-1185">Reference proteome</keyword>
<accession>A0A372GHZ0</accession>
<feature type="transmembrane region" description="Helical" evidence="2">
    <location>
        <begin position="97"/>
        <end position="119"/>
    </location>
</feature>
<name>A0A372GHZ0_9ACTN</name>
<dbReference type="EMBL" id="QVNQ01000004">
    <property type="protein sequence ID" value="RFS84703.1"/>
    <property type="molecule type" value="Genomic_DNA"/>
</dbReference>
<evidence type="ECO:0000313" key="5">
    <source>
        <dbReference type="Proteomes" id="UP000262882"/>
    </source>
</evidence>
<dbReference type="InterPro" id="IPR025377">
    <property type="entry name" value="DUF4367"/>
</dbReference>
<organism evidence="4 5">
    <name type="scientific">Actinomadura spongiicola</name>
    <dbReference type="NCBI Taxonomy" id="2303421"/>
    <lineage>
        <taxon>Bacteria</taxon>
        <taxon>Bacillati</taxon>
        <taxon>Actinomycetota</taxon>
        <taxon>Actinomycetes</taxon>
        <taxon>Streptosporangiales</taxon>
        <taxon>Thermomonosporaceae</taxon>
        <taxon>Actinomadura</taxon>
    </lineage>
</organism>
<evidence type="ECO:0000313" key="4">
    <source>
        <dbReference type="EMBL" id="RFS84703.1"/>
    </source>
</evidence>
<feature type="region of interest" description="Disordered" evidence="1">
    <location>
        <begin position="162"/>
        <end position="188"/>
    </location>
</feature>
<keyword evidence="2" id="KW-0812">Transmembrane</keyword>
<evidence type="ECO:0000259" key="3">
    <source>
        <dbReference type="Pfam" id="PF14285"/>
    </source>
</evidence>